<dbReference type="GO" id="GO:0003676">
    <property type="term" value="F:nucleic acid binding"/>
    <property type="evidence" value="ECO:0007669"/>
    <property type="project" value="InterPro"/>
</dbReference>
<dbReference type="EMBL" id="ML211102">
    <property type="protein sequence ID" value="TFK88718.1"/>
    <property type="molecule type" value="Genomic_DNA"/>
</dbReference>
<dbReference type="InterPro" id="IPR012337">
    <property type="entry name" value="RNaseH-like_sf"/>
</dbReference>
<accession>A0A5C3PK54</accession>
<dbReference type="SUPFAM" id="SSF53098">
    <property type="entry name" value="Ribonuclease H-like"/>
    <property type="match status" value="1"/>
</dbReference>
<proteinExistence type="predicted"/>
<reference evidence="1 2" key="1">
    <citation type="journal article" date="2019" name="Nat. Ecol. Evol.">
        <title>Megaphylogeny resolves global patterns of mushroom evolution.</title>
        <authorList>
            <person name="Varga T."/>
            <person name="Krizsan K."/>
            <person name="Foldi C."/>
            <person name="Dima B."/>
            <person name="Sanchez-Garcia M."/>
            <person name="Sanchez-Ramirez S."/>
            <person name="Szollosi G.J."/>
            <person name="Szarkandi J.G."/>
            <person name="Papp V."/>
            <person name="Albert L."/>
            <person name="Andreopoulos W."/>
            <person name="Angelini C."/>
            <person name="Antonin V."/>
            <person name="Barry K.W."/>
            <person name="Bougher N.L."/>
            <person name="Buchanan P."/>
            <person name="Buyck B."/>
            <person name="Bense V."/>
            <person name="Catcheside P."/>
            <person name="Chovatia M."/>
            <person name="Cooper J."/>
            <person name="Damon W."/>
            <person name="Desjardin D."/>
            <person name="Finy P."/>
            <person name="Geml J."/>
            <person name="Haridas S."/>
            <person name="Hughes K."/>
            <person name="Justo A."/>
            <person name="Karasinski D."/>
            <person name="Kautmanova I."/>
            <person name="Kiss B."/>
            <person name="Kocsube S."/>
            <person name="Kotiranta H."/>
            <person name="LaButti K.M."/>
            <person name="Lechner B.E."/>
            <person name="Liimatainen K."/>
            <person name="Lipzen A."/>
            <person name="Lukacs Z."/>
            <person name="Mihaltcheva S."/>
            <person name="Morgado L.N."/>
            <person name="Niskanen T."/>
            <person name="Noordeloos M.E."/>
            <person name="Ohm R.A."/>
            <person name="Ortiz-Santana B."/>
            <person name="Ovrebo C."/>
            <person name="Racz N."/>
            <person name="Riley R."/>
            <person name="Savchenko A."/>
            <person name="Shiryaev A."/>
            <person name="Soop K."/>
            <person name="Spirin V."/>
            <person name="Szebenyi C."/>
            <person name="Tomsovsky M."/>
            <person name="Tulloss R.E."/>
            <person name="Uehling J."/>
            <person name="Grigoriev I.V."/>
            <person name="Vagvolgyi C."/>
            <person name="Papp T."/>
            <person name="Martin F.M."/>
            <person name="Miettinen O."/>
            <person name="Hibbett D.S."/>
            <person name="Nagy L.G."/>
        </authorList>
    </citation>
    <scope>NUCLEOTIDE SEQUENCE [LARGE SCALE GENOMIC DNA]</scope>
    <source>
        <strain evidence="1 2">HHB13444</strain>
    </source>
</reference>
<gene>
    <name evidence="1" type="ORF">K466DRAFT_612850</name>
</gene>
<name>A0A5C3PK54_9APHY</name>
<evidence type="ECO:0000313" key="1">
    <source>
        <dbReference type="EMBL" id="TFK88718.1"/>
    </source>
</evidence>
<dbReference type="Proteomes" id="UP000308197">
    <property type="component" value="Unassembled WGS sequence"/>
</dbReference>
<dbReference type="InterPro" id="IPR036397">
    <property type="entry name" value="RNaseH_sf"/>
</dbReference>
<dbReference type="Gene3D" id="3.30.420.10">
    <property type="entry name" value="Ribonuclease H-like superfamily/Ribonuclease H"/>
    <property type="match status" value="1"/>
</dbReference>
<sequence>MWLKAYMNWSEDRPTWAFLADDLLATYVTKDCRPRKAELRINPFLQHWKPKVRGLPKELSGMMKVAKKYGLRLEGLAFSREILGSMPMWDHIYADRAKMGRLIRPSKILTCLQATHEAKTVNDFVNMAEILGRPEHRPKARCPCTGCVRLRDTLGCANPHLCCWRAKEMVSTLPGKWNPRLRQPIDYEEKMTENLCQENLGADLVPFDRRITTRGDLGQAFRIFTEGEGVSNDSVEMALDEDGQNRILATDGSCIHNGERRAQAGAGVYVEDEPSRNVCFRLPESLDQSNQSAEVMAALLATKIA</sequence>
<evidence type="ECO:0000313" key="2">
    <source>
        <dbReference type="Proteomes" id="UP000308197"/>
    </source>
</evidence>
<dbReference type="AlphaFoldDB" id="A0A5C3PK54"/>
<feature type="non-terminal residue" evidence="1">
    <location>
        <position position="305"/>
    </location>
</feature>
<dbReference type="InParanoid" id="A0A5C3PK54"/>
<dbReference type="STRING" id="1314778.A0A5C3PK54"/>
<keyword evidence="2" id="KW-1185">Reference proteome</keyword>
<organism evidence="1 2">
    <name type="scientific">Polyporus arcularius HHB13444</name>
    <dbReference type="NCBI Taxonomy" id="1314778"/>
    <lineage>
        <taxon>Eukaryota</taxon>
        <taxon>Fungi</taxon>
        <taxon>Dikarya</taxon>
        <taxon>Basidiomycota</taxon>
        <taxon>Agaricomycotina</taxon>
        <taxon>Agaricomycetes</taxon>
        <taxon>Polyporales</taxon>
        <taxon>Polyporaceae</taxon>
        <taxon>Polyporus</taxon>
    </lineage>
</organism>
<protein>
    <submittedName>
        <fullName evidence="1">Uncharacterized protein</fullName>
    </submittedName>
</protein>